<dbReference type="PROSITE" id="PS50888">
    <property type="entry name" value="BHLH"/>
    <property type="match status" value="1"/>
</dbReference>
<dbReference type="OrthoDB" id="690068at2759"/>
<reference evidence="3 4" key="1">
    <citation type="journal article" date="2020" name="ISME J.">
        <title>Uncovering the hidden diversity of litter-decomposition mechanisms in mushroom-forming fungi.</title>
        <authorList>
            <person name="Floudas D."/>
            <person name="Bentzer J."/>
            <person name="Ahren D."/>
            <person name="Johansson T."/>
            <person name="Persson P."/>
            <person name="Tunlid A."/>
        </authorList>
    </citation>
    <scope>NUCLEOTIDE SEQUENCE [LARGE SCALE GENOMIC DNA]</scope>
    <source>
        <strain evidence="3 4">CBS 661.87</strain>
    </source>
</reference>
<keyword evidence="4" id="KW-1185">Reference proteome</keyword>
<dbReference type="GO" id="GO:0046983">
    <property type="term" value="F:protein dimerization activity"/>
    <property type="evidence" value="ECO:0007669"/>
    <property type="project" value="InterPro"/>
</dbReference>
<evidence type="ECO:0000259" key="2">
    <source>
        <dbReference type="PROSITE" id="PS50888"/>
    </source>
</evidence>
<feature type="region of interest" description="Disordered" evidence="1">
    <location>
        <begin position="1"/>
        <end position="88"/>
    </location>
</feature>
<proteinExistence type="predicted"/>
<dbReference type="Proteomes" id="UP000565441">
    <property type="component" value="Unassembled WGS sequence"/>
</dbReference>
<feature type="compositionally biased region" description="Basic and acidic residues" evidence="1">
    <location>
        <begin position="73"/>
        <end position="88"/>
    </location>
</feature>
<dbReference type="Pfam" id="PF00010">
    <property type="entry name" value="HLH"/>
    <property type="match status" value="1"/>
</dbReference>
<accession>A0A8H5HJ28</accession>
<dbReference type="InterPro" id="IPR036638">
    <property type="entry name" value="HLH_DNA-bd_sf"/>
</dbReference>
<comment type="caution">
    <text evidence="3">The sequence shown here is derived from an EMBL/GenBank/DDBJ whole genome shotgun (WGS) entry which is preliminary data.</text>
</comment>
<organism evidence="3 4">
    <name type="scientific">Tricholomella constricta</name>
    <dbReference type="NCBI Taxonomy" id="117010"/>
    <lineage>
        <taxon>Eukaryota</taxon>
        <taxon>Fungi</taxon>
        <taxon>Dikarya</taxon>
        <taxon>Basidiomycota</taxon>
        <taxon>Agaricomycotina</taxon>
        <taxon>Agaricomycetes</taxon>
        <taxon>Agaricomycetidae</taxon>
        <taxon>Agaricales</taxon>
        <taxon>Tricholomatineae</taxon>
        <taxon>Lyophyllaceae</taxon>
        <taxon>Tricholomella</taxon>
    </lineage>
</organism>
<dbReference type="AlphaFoldDB" id="A0A8H5HJ28"/>
<feature type="compositionally biased region" description="Polar residues" evidence="1">
    <location>
        <begin position="19"/>
        <end position="32"/>
    </location>
</feature>
<gene>
    <name evidence="3" type="ORF">D9615_003360</name>
</gene>
<name>A0A8H5HJ28_9AGAR</name>
<protein>
    <recommendedName>
        <fullName evidence="2">BHLH domain-containing protein</fullName>
    </recommendedName>
</protein>
<feature type="domain" description="BHLH" evidence="2">
    <location>
        <begin position="78"/>
        <end position="162"/>
    </location>
</feature>
<feature type="region of interest" description="Disordered" evidence="1">
    <location>
        <begin position="105"/>
        <end position="141"/>
    </location>
</feature>
<dbReference type="SUPFAM" id="SSF47459">
    <property type="entry name" value="HLH, helix-loop-helix DNA-binding domain"/>
    <property type="match status" value="1"/>
</dbReference>
<dbReference type="Gene3D" id="4.10.280.10">
    <property type="entry name" value="Helix-loop-helix DNA-binding domain"/>
    <property type="match status" value="1"/>
</dbReference>
<evidence type="ECO:0000313" key="4">
    <source>
        <dbReference type="Proteomes" id="UP000565441"/>
    </source>
</evidence>
<evidence type="ECO:0000256" key="1">
    <source>
        <dbReference type="SAM" id="MobiDB-lite"/>
    </source>
</evidence>
<feature type="region of interest" description="Disordered" evidence="1">
    <location>
        <begin position="174"/>
        <end position="221"/>
    </location>
</feature>
<dbReference type="SMART" id="SM00353">
    <property type="entry name" value="HLH"/>
    <property type="match status" value="1"/>
</dbReference>
<evidence type="ECO:0000313" key="3">
    <source>
        <dbReference type="EMBL" id="KAF5384167.1"/>
    </source>
</evidence>
<feature type="compositionally biased region" description="Polar residues" evidence="1">
    <location>
        <begin position="1"/>
        <end position="10"/>
    </location>
</feature>
<dbReference type="EMBL" id="JAACJP010000005">
    <property type="protein sequence ID" value="KAF5384167.1"/>
    <property type="molecule type" value="Genomic_DNA"/>
</dbReference>
<sequence length="383" mass="42225">MIQESYTGSCNPARRAKQISRTNTTPVPSNAPRNILPLPTRNGDGLCDDDAPMASPQPGPAKRGRKPGPLSRSARETQRKLNHSIIEKARRTKINDALATLRQLVPADYGDPKTGKNDDETEEEDWDGRTKEKPKKSTKREVKEKEFKLEILVRTVSFMQDLLTRVQVLEEGTGPAKCPKCAQGATSKRRHDQIGDEIDQARGGPAKRSRRESIASNVQPTKYDMYQIQHPSSPEFASRPYLGSRLPPISSWLPNSEIDPVLLSPNQRRLSDSVTQLPSPPSSTHFDPIQTSHIPPVLTLGPIATSHLLSPHRTPEDESAASLLLQISGTSPQVFPVTTSIPSITSFDMSKMRTSCMTPVDYRTAQFAQAQTPGSMLGLVRRG</sequence>
<dbReference type="InterPro" id="IPR011598">
    <property type="entry name" value="bHLH_dom"/>
</dbReference>